<dbReference type="Proteomes" id="UP000830768">
    <property type="component" value="Chromosome 1"/>
</dbReference>
<keyword evidence="2" id="KW-1185">Reference proteome</keyword>
<name>A0ACD3YMR4_FUSSC</name>
<evidence type="ECO:0000313" key="2">
    <source>
        <dbReference type="Proteomes" id="UP000830768"/>
    </source>
</evidence>
<gene>
    <name evidence="1" type="ORF">LCI18_000836</name>
</gene>
<dbReference type="EMBL" id="CP090030">
    <property type="protein sequence ID" value="UPK89901.1"/>
    <property type="molecule type" value="Genomic_DNA"/>
</dbReference>
<protein>
    <submittedName>
        <fullName evidence="1">Uncharacterized protein</fullName>
    </submittedName>
</protein>
<proteinExistence type="predicted"/>
<sequence>MAKVSHLCATCVYALGHPLDSDSPGEHHLSIDAIRQAIQEGCVICSQVWKVNEHSLVIRRENNEAVDHERHLPTKYSIDYFGAHAQLIGLCISHEPRGRGVDLMAKRVVESAYGSPWPPLDGRTSSLRSLDQAYGWLASCCVQHPSCSALSKSEPWLPTRLIDIGSEGDDSWKLRVVADDGLHTPAPYIALSYRWGREPSIMLLKSNIDEFCRGQYIADFPQTFRDLVTLARHFSVRYVWIDALCIIQDSSQDWVSESATMRDVYANSLCTIAASASSSPEGGLFRSRQPEKARPAVVNIAFGDEAPEDFYIWDSEYWLAHFGRSELHSRGWIFQERFLSPRVLSFGHDQIMWECMTDHKCEGFPGGVPSHESDKSYYPLSKLRAPRQDDQGPLFSERTFQTWISLVEGYSKCSLTKPTDKLVAFAGIAKLFQESTGDEYVAGLWKSRLVQMLDWTVTTSGPGAVDYLAPSWSWASVQSSIKMEYRPTTWPNVNLVSVRAIETINREADPTVGVHYGCIKLHGALFPAQWDHPPVSIRIHTAPHVAEVYLDTSPGNWDGNRRLFLLPIVLHPFENDTGRCLVDYLILEKHSTGVSDIYQRIGCCRTDQYAKGFDRIFKDEDVHEAIFEEEGFDQAIFGVKAQFSDISIV</sequence>
<reference evidence="1" key="1">
    <citation type="submission" date="2021-11" db="EMBL/GenBank/DDBJ databases">
        <title>Fusarium solani-melongenae Genome sequencing and assembly.</title>
        <authorList>
            <person name="Xie S."/>
            <person name="Huang L."/>
            <person name="Zhang X."/>
        </authorList>
    </citation>
    <scope>NUCLEOTIDE SEQUENCE</scope>
    <source>
        <strain evidence="1">CRI 24-3</strain>
    </source>
</reference>
<accession>A0ACD3YMR4</accession>
<organism evidence="1 2">
    <name type="scientific">Fusarium solani subsp. cucurbitae</name>
    <name type="common">Neocosmosporum cucurbitae</name>
    <dbReference type="NCBI Taxonomy" id="2747967"/>
    <lineage>
        <taxon>Eukaryota</taxon>
        <taxon>Fungi</taxon>
        <taxon>Dikarya</taxon>
        <taxon>Ascomycota</taxon>
        <taxon>Pezizomycotina</taxon>
        <taxon>Sordariomycetes</taxon>
        <taxon>Hypocreomycetidae</taxon>
        <taxon>Hypocreales</taxon>
        <taxon>Nectriaceae</taxon>
        <taxon>Fusarium</taxon>
        <taxon>Fusarium solani species complex</taxon>
    </lineage>
</organism>
<evidence type="ECO:0000313" key="1">
    <source>
        <dbReference type="EMBL" id="UPK89901.1"/>
    </source>
</evidence>